<dbReference type="FunFam" id="3.30.1550.10:FF:000005">
    <property type="entry name" value="50S ribosomal protein L11"/>
    <property type="match status" value="1"/>
</dbReference>
<dbReference type="FunFam" id="1.10.10.250:FF:000003">
    <property type="entry name" value="Mitochondrial ribosomal protein L11"/>
    <property type="match status" value="1"/>
</dbReference>
<reference evidence="10 11" key="1">
    <citation type="journal article" date="2024" name="Nat. Commun.">
        <title>Phylogenomics reveals the evolutionary origins of lichenization in chlorophyte algae.</title>
        <authorList>
            <person name="Puginier C."/>
            <person name="Libourel C."/>
            <person name="Otte J."/>
            <person name="Skaloud P."/>
            <person name="Haon M."/>
            <person name="Grisel S."/>
            <person name="Petersen M."/>
            <person name="Berrin J.G."/>
            <person name="Delaux P.M."/>
            <person name="Dal Grande F."/>
            <person name="Keller J."/>
        </authorList>
    </citation>
    <scope>NUCLEOTIDE SEQUENCE [LARGE SCALE GENOMIC DNA]</scope>
    <source>
        <strain evidence="10 11">SAG 2145</strain>
    </source>
</reference>
<evidence type="ECO:0000256" key="3">
    <source>
        <dbReference type="ARBA" id="ARBA00022884"/>
    </source>
</evidence>
<dbReference type="SUPFAM" id="SSF46906">
    <property type="entry name" value="Ribosomal protein L11, C-terminal domain"/>
    <property type="match status" value="1"/>
</dbReference>
<dbReference type="Proteomes" id="UP001438707">
    <property type="component" value="Unassembled WGS sequence"/>
</dbReference>
<dbReference type="InterPro" id="IPR036796">
    <property type="entry name" value="Ribosomal_uL11_N_sf"/>
</dbReference>
<dbReference type="SUPFAM" id="SSF54747">
    <property type="entry name" value="Ribosomal L11/L12e N-terminal domain"/>
    <property type="match status" value="1"/>
</dbReference>
<dbReference type="SMART" id="SM00649">
    <property type="entry name" value="RL11"/>
    <property type="match status" value="1"/>
</dbReference>
<evidence type="ECO:0000256" key="5">
    <source>
        <dbReference type="ARBA" id="ARBA00023274"/>
    </source>
</evidence>
<dbReference type="CDD" id="cd00349">
    <property type="entry name" value="Ribosomal_L11"/>
    <property type="match status" value="1"/>
</dbReference>
<gene>
    <name evidence="10" type="ORF">WJX74_011042</name>
</gene>
<dbReference type="GO" id="GO:0015934">
    <property type="term" value="C:large ribosomal subunit"/>
    <property type="evidence" value="ECO:0007669"/>
    <property type="project" value="TreeGrafter"/>
</dbReference>
<feature type="domain" description="Large ribosomal subunit protein uL11 N-terminal" evidence="9">
    <location>
        <begin position="11"/>
        <end position="69"/>
    </location>
</feature>
<sequence>MSKPKAVRAVISLTIQAGQAKPSPPVGPALGQAGLNIMAFCKDFNAKTADLKDDVPVPVKITAYTDKSFIYTTKTPPISYFLKKAAGLEGGAKRPGHESAGTVTAKHIYEIAKIKQEDMQELPLQSICKSIAGSCRSMGIRVVGKME</sequence>
<dbReference type="InterPro" id="IPR020783">
    <property type="entry name" value="Ribosomal_uL11_C"/>
</dbReference>
<dbReference type="NCBIfam" id="TIGR01632">
    <property type="entry name" value="L11_bact"/>
    <property type="match status" value="1"/>
</dbReference>
<dbReference type="GO" id="GO:0006412">
    <property type="term" value="P:translation"/>
    <property type="evidence" value="ECO:0007669"/>
    <property type="project" value="InterPro"/>
</dbReference>
<dbReference type="InterPro" id="IPR020785">
    <property type="entry name" value="Ribosomal_uL11_CS"/>
</dbReference>
<keyword evidence="2" id="KW-0699">rRNA-binding</keyword>
<dbReference type="PROSITE" id="PS00359">
    <property type="entry name" value="RIBOSOMAL_L11"/>
    <property type="match status" value="1"/>
</dbReference>
<keyword evidence="3" id="KW-0694">RNA-binding</keyword>
<evidence type="ECO:0000259" key="8">
    <source>
        <dbReference type="Pfam" id="PF00298"/>
    </source>
</evidence>
<name>A0AAW1RU85_9CHLO</name>
<evidence type="ECO:0000259" key="9">
    <source>
        <dbReference type="Pfam" id="PF03946"/>
    </source>
</evidence>
<dbReference type="Gene3D" id="1.10.10.250">
    <property type="entry name" value="Ribosomal protein L11, C-terminal domain"/>
    <property type="match status" value="1"/>
</dbReference>
<comment type="caution">
    <text evidence="10">The sequence shown here is derived from an EMBL/GenBank/DDBJ whole genome shotgun (WGS) entry which is preliminary data.</text>
</comment>
<accession>A0AAW1RU85</accession>
<dbReference type="GO" id="GO:0003735">
    <property type="term" value="F:structural constituent of ribosome"/>
    <property type="evidence" value="ECO:0007669"/>
    <property type="project" value="InterPro"/>
</dbReference>
<comment type="similarity">
    <text evidence="1 7">Belongs to the universal ribosomal protein uL11 family.</text>
</comment>
<evidence type="ECO:0000313" key="10">
    <source>
        <dbReference type="EMBL" id="KAK9836916.1"/>
    </source>
</evidence>
<dbReference type="InterPro" id="IPR006519">
    <property type="entry name" value="Ribosomal_uL11_bac-typ"/>
</dbReference>
<evidence type="ECO:0000256" key="2">
    <source>
        <dbReference type="ARBA" id="ARBA00022730"/>
    </source>
</evidence>
<dbReference type="PANTHER" id="PTHR11661:SF1">
    <property type="entry name" value="LARGE RIBOSOMAL SUBUNIT PROTEIN UL11M"/>
    <property type="match status" value="1"/>
</dbReference>
<evidence type="ECO:0000313" key="11">
    <source>
        <dbReference type="Proteomes" id="UP001438707"/>
    </source>
</evidence>
<dbReference type="PANTHER" id="PTHR11661">
    <property type="entry name" value="60S RIBOSOMAL PROTEIN L12"/>
    <property type="match status" value="1"/>
</dbReference>
<proteinExistence type="inferred from homology"/>
<evidence type="ECO:0000256" key="4">
    <source>
        <dbReference type="ARBA" id="ARBA00022980"/>
    </source>
</evidence>
<evidence type="ECO:0000256" key="1">
    <source>
        <dbReference type="ARBA" id="ARBA00010537"/>
    </source>
</evidence>
<dbReference type="HAMAP" id="MF_00736">
    <property type="entry name" value="Ribosomal_uL11"/>
    <property type="match status" value="1"/>
</dbReference>
<dbReference type="InterPro" id="IPR020784">
    <property type="entry name" value="Ribosomal_uL11_N"/>
</dbReference>
<evidence type="ECO:0000256" key="7">
    <source>
        <dbReference type="RuleBase" id="RU003978"/>
    </source>
</evidence>
<dbReference type="Gene3D" id="3.30.1550.10">
    <property type="entry name" value="Ribosomal protein L11/L12, N-terminal domain"/>
    <property type="match status" value="1"/>
</dbReference>
<keyword evidence="5 7" id="KW-0687">Ribonucleoprotein</keyword>
<feature type="domain" description="Large ribosomal subunit protein uL11 C-terminal" evidence="8">
    <location>
        <begin position="74"/>
        <end position="142"/>
    </location>
</feature>
<dbReference type="GO" id="GO:0070180">
    <property type="term" value="F:large ribosomal subunit rRNA binding"/>
    <property type="evidence" value="ECO:0007669"/>
    <property type="project" value="TreeGrafter"/>
</dbReference>
<evidence type="ECO:0000256" key="6">
    <source>
        <dbReference type="ARBA" id="ARBA00040104"/>
    </source>
</evidence>
<dbReference type="InterPro" id="IPR000911">
    <property type="entry name" value="Ribosomal_uL11"/>
</dbReference>
<dbReference type="AlphaFoldDB" id="A0AAW1RU85"/>
<dbReference type="InterPro" id="IPR036769">
    <property type="entry name" value="Ribosomal_uL11_C_sf"/>
</dbReference>
<protein>
    <recommendedName>
        <fullName evidence="6">Large ribosomal subunit protein uL11m</fullName>
    </recommendedName>
</protein>
<dbReference type="Pfam" id="PF03946">
    <property type="entry name" value="Ribosomal_L11_N"/>
    <property type="match status" value="1"/>
</dbReference>
<organism evidence="10 11">
    <name type="scientific">Apatococcus lobatus</name>
    <dbReference type="NCBI Taxonomy" id="904363"/>
    <lineage>
        <taxon>Eukaryota</taxon>
        <taxon>Viridiplantae</taxon>
        <taxon>Chlorophyta</taxon>
        <taxon>core chlorophytes</taxon>
        <taxon>Trebouxiophyceae</taxon>
        <taxon>Chlorellales</taxon>
        <taxon>Chlorellaceae</taxon>
        <taxon>Apatococcus</taxon>
    </lineage>
</organism>
<dbReference type="EMBL" id="JALJOS010000007">
    <property type="protein sequence ID" value="KAK9836916.1"/>
    <property type="molecule type" value="Genomic_DNA"/>
</dbReference>
<keyword evidence="4 7" id="KW-0689">Ribosomal protein</keyword>
<keyword evidence="11" id="KW-1185">Reference proteome</keyword>
<dbReference type="Pfam" id="PF00298">
    <property type="entry name" value="Ribosomal_L11"/>
    <property type="match status" value="1"/>
</dbReference>